<dbReference type="PANTHER" id="PTHR40055:SF1">
    <property type="entry name" value="TRANSCRIPTIONAL REGULATOR YGIV-RELATED"/>
    <property type="match status" value="1"/>
</dbReference>
<evidence type="ECO:0000313" key="3">
    <source>
        <dbReference type="Proteomes" id="UP000241167"/>
    </source>
</evidence>
<keyword evidence="3" id="KW-1185">Reference proteome</keyword>
<dbReference type="Gene3D" id="1.10.10.60">
    <property type="entry name" value="Homeodomain-like"/>
    <property type="match status" value="1"/>
</dbReference>
<dbReference type="Proteomes" id="UP000241167">
    <property type="component" value="Unassembled WGS sequence"/>
</dbReference>
<dbReference type="OrthoDB" id="9816011at2"/>
<dbReference type="GO" id="GO:0003700">
    <property type="term" value="F:DNA-binding transcription factor activity"/>
    <property type="evidence" value="ECO:0007669"/>
    <property type="project" value="InterPro"/>
</dbReference>
<sequence length="288" mass="30834">MKPSQRQLYAERIERVVQHVEDLTFEGRAPTLAELAGVAAMSEFHFHRIFRLMTGETVGEAVRRIRLARTLPSLAAAGTITQAAGASGYATPQGFARALRRQAGTSASAARGGAETLESLAAQLRSPPPGATAPALSVEIVSVDPFRLLAIRNVGDYAELNGSYTRLFDLVLAQIPMKDLRGIYGVPHDDPRFTPAEACRCDCALAVGSAGRPTGELAELHLGGGSHARLRHLGCYDDMPASIDRLYAATLLQADCEIGSAPAFVHYLDDPEEVAEAELRADIYLPLA</sequence>
<gene>
    <name evidence="2" type="ORF">C7I55_19700</name>
</gene>
<dbReference type="InterPro" id="IPR050908">
    <property type="entry name" value="SmbC-like"/>
</dbReference>
<dbReference type="Pfam" id="PF06445">
    <property type="entry name" value="GyrI-like"/>
    <property type="match status" value="1"/>
</dbReference>
<dbReference type="Gene3D" id="3.20.80.10">
    <property type="entry name" value="Regulatory factor, effector binding domain"/>
    <property type="match status" value="1"/>
</dbReference>
<dbReference type="InterPro" id="IPR010499">
    <property type="entry name" value="AraC_E-bd"/>
</dbReference>
<dbReference type="SMART" id="SM00342">
    <property type="entry name" value="HTH_ARAC"/>
    <property type="match status" value="1"/>
</dbReference>
<dbReference type="RefSeq" id="WP_106514750.1">
    <property type="nucleotide sequence ID" value="NZ_PXYI01000007.1"/>
</dbReference>
<dbReference type="InterPro" id="IPR018060">
    <property type="entry name" value="HTH_AraC"/>
</dbReference>
<dbReference type="GO" id="GO:0043565">
    <property type="term" value="F:sequence-specific DNA binding"/>
    <property type="evidence" value="ECO:0007669"/>
    <property type="project" value="InterPro"/>
</dbReference>
<accession>A0A2P7QJ17</accession>
<evidence type="ECO:0000313" key="2">
    <source>
        <dbReference type="EMBL" id="PSJ37936.1"/>
    </source>
</evidence>
<dbReference type="Pfam" id="PF12833">
    <property type="entry name" value="HTH_18"/>
    <property type="match status" value="1"/>
</dbReference>
<organism evidence="2 3">
    <name type="scientific">Allosphingosinicella deserti</name>
    <dbReference type="NCBI Taxonomy" id="2116704"/>
    <lineage>
        <taxon>Bacteria</taxon>
        <taxon>Pseudomonadati</taxon>
        <taxon>Pseudomonadota</taxon>
        <taxon>Alphaproteobacteria</taxon>
        <taxon>Sphingomonadales</taxon>
        <taxon>Sphingomonadaceae</taxon>
        <taxon>Allosphingosinicella</taxon>
    </lineage>
</organism>
<feature type="domain" description="HTH araC/xylS-type" evidence="1">
    <location>
        <begin position="14"/>
        <end position="113"/>
    </location>
</feature>
<dbReference type="EMBL" id="PXYI01000007">
    <property type="protein sequence ID" value="PSJ37936.1"/>
    <property type="molecule type" value="Genomic_DNA"/>
</dbReference>
<comment type="caution">
    <text evidence="2">The sequence shown here is derived from an EMBL/GenBank/DDBJ whole genome shotgun (WGS) entry which is preliminary data.</text>
</comment>
<dbReference type="AlphaFoldDB" id="A0A2P7QJ17"/>
<dbReference type="SUPFAM" id="SSF55136">
    <property type="entry name" value="Probable bacterial effector-binding domain"/>
    <property type="match status" value="1"/>
</dbReference>
<dbReference type="InterPro" id="IPR011256">
    <property type="entry name" value="Reg_factor_effector_dom_sf"/>
</dbReference>
<dbReference type="InterPro" id="IPR029442">
    <property type="entry name" value="GyrI-like"/>
</dbReference>
<dbReference type="PROSITE" id="PS01124">
    <property type="entry name" value="HTH_ARAC_FAMILY_2"/>
    <property type="match status" value="1"/>
</dbReference>
<dbReference type="SMART" id="SM00871">
    <property type="entry name" value="AraC_E_bind"/>
    <property type="match status" value="1"/>
</dbReference>
<reference evidence="2 3" key="1">
    <citation type="submission" date="2018-03" db="EMBL/GenBank/DDBJ databases">
        <title>The draft genome of Sphingosinicella sp. GL-C-18.</title>
        <authorList>
            <person name="Liu L."/>
            <person name="Li L."/>
            <person name="Liang L."/>
            <person name="Zhang X."/>
            <person name="Wang T."/>
        </authorList>
    </citation>
    <scope>NUCLEOTIDE SEQUENCE [LARGE SCALE GENOMIC DNA]</scope>
    <source>
        <strain evidence="2 3">GL-C-18</strain>
    </source>
</reference>
<proteinExistence type="predicted"/>
<dbReference type="PANTHER" id="PTHR40055">
    <property type="entry name" value="TRANSCRIPTIONAL REGULATOR YGIV-RELATED"/>
    <property type="match status" value="1"/>
</dbReference>
<protein>
    <submittedName>
        <fullName evidence="2">AraC family transcriptional regulator</fullName>
    </submittedName>
</protein>
<evidence type="ECO:0000259" key="1">
    <source>
        <dbReference type="PROSITE" id="PS01124"/>
    </source>
</evidence>
<name>A0A2P7QJ17_9SPHN</name>